<proteinExistence type="inferred from homology"/>
<reference evidence="9" key="1">
    <citation type="journal article" date="2019" name="Int. J. Syst. Evol. Microbiol.">
        <title>The Global Catalogue of Microorganisms (GCM) 10K type strain sequencing project: providing services to taxonomists for standard genome sequencing and annotation.</title>
        <authorList>
            <consortium name="The Broad Institute Genomics Platform"/>
            <consortium name="The Broad Institute Genome Sequencing Center for Infectious Disease"/>
            <person name="Wu L."/>
            <person name="Ma J."/>
        </authorList>
    </citation>
    <scope>NUCLEOTIDE SEQUENCE [LARGE SCALE GENOMIC DNA]</scope>
    <source>
        <strain evidence="9">CCM 8749</strain>
    </source>
</reference>
<dbReference type="Pfam" id="PF07683">
    <property type="entry name" value="CobW_C"/>
    <property type="match status" value="1"/>
</dbReference>
<feature type="domain" description="CobW/HypB/UreG nucleotide-binding" evidence="6">
    <location>
        <begin position="7"/>
        <end position="187"/>
    </location>
</feature>
<dbReference type="InterPro" id="IPR027417">
    <property type="entry name" value="P-loop_NTPase"/>
</dbReference>
<dbReference type="Proteomes" id="UP001596250">
    <property type="component" value="Unassembled WGS sequence"/>
</dbReference>
<keyword evidence="9" id="KW-1185">Reference proteome</keyword>
<sequence length="330" mass="36532">MNQKIVPIIVLSGFLGSGKTTLLTKMIEYYKSAGRRPAVIMNELGDVNLDGAYVGAEIPMEEMLSGCICCTMRGDAALAVKQLVDEHDPDVILIEATGAANPTEIVDALTEASLYMPAELRQLMTVVDGPNLLEFAAKGKGRTYRLMKEQIRCASLLLLNKVDLLSSGDKDQVMQLIEETGTKAPVIETVACEIELSKWLEDKGQTWHNHRENADPLQLESGELSGIDQGHHTHAHSSHEHMMVVTHYLQQPLNSEKFDQFIRSLPENVYRGKGIVRFSDTTGGLYLFQYAYRETDYMAIEPQGELSEVVVLIGEGLHSKQLIAGIENCI</sequence>
<dbReference type="CDD" id="cd03112">
    <property type="entry name" value="CobW-like"/>
    <property type="match status" value="1"/>
</dbReference>
<dbReference type="InterPro" id="IPR003495">
    <property type="entry name" value="CobW/HypB/UreG_nucleotide-bd"/>
</dbReference>
<dbReference type="InterPro" id="IPR036627">
    <property type="entry name" value="CobW-likC_sf"/>
</dbReference>
<dbReference type="PANTHER" id="PTHR13748">
    <property type="entry name" value="COBW-RELATED"/>
    <property type="match status" value="1"/>
</dbReference>
<dbReference type="Gene3D" id="3.40.50.300">
    <property type="entry name" value="P-loop containing nucleotide triphosphate hydrolases"/>
    <property type="match status" value="1"/>
</dbReference>
<comment type="catalytic activity">
    <reaction evidence="5">
        <text>GTP + H2O = GDP + phosphate + H(+)</text>
        <dbReference type="Rhea" id="RHEA:19669"/>
        <dbReference type="ChEBI" id="CHEBI:15377"/>
        <dbReference type="ChEBI" id="CHEBI:15378"/>
        <dbReference type="ChEBI" id="CHEBI:37565"/>
        <dbReference type="ChEBI" id="CHEBI:43474"/>
        <dbReference type="ChEBI" id="CHEBI:58189"/>
    </reaction>
    <physiologicalReaction direction="left-to-right" evidence="5">
        <dbReference type="Rhea" id="RHEA:19670"/>
    </physiologicalReaction>
</comment>
<dbReference type="RefSeq" id="WP_379891809.1">
    <property type="nucleotide sequence ID" value="NZ_CBCSCT010000003.1"/>
</dbReference>
<dbReference type="PANTHER" id="PTHR13748:SF62">
    <property type="entry name" value="COBW DOMAIN-CONTAINING PROTEIN"/>
    <property type="match status" value="1"/>
</dbReference>
<name>A0ABW1IJH7_9BACL</name>
<keyword evidence="2" id="KW-0378">Hydrolase</keyword>
<evidence type="ECO:0000256" key="4">
    <source>
        <dbReference type="ARBA" id="ARBA00034320"/>
    </source>
</evidence>
<dbReference type="SUPFAM" id="SSF52540">
    <property type="entry name" value="P-loop containing nucleoside triphosphate hydrolases"/>
    <property type="match status" value="1"/>
</dbReference>
<comment type="caution">
    <text evidence="8">The sequence shown here is derived from an EMBL/GenBank/DDBJ whole genome shotgun (WGS) entry which is preliminary data.</text>
</comment>
<protein>
    <submittedName>
        <fullName evidence="8">CobW family GTP-binding protein</fullName>
    </submittedName>
</protein>
<gene>
    <name evidence="8" type="ORF">ACFPXP_01780</name>
</gene>
<keyword evidence="3" id="KW-0143">Chaperone</keyword>
<keyword evidence="1" id="KW-0547">Nucleotide-binding</keyword>
<evidence type="ECO:0000313" key="9">
    <source>
        <dbReference type="Proteomes" id="UP001596250"/>
    </source>
</evidence>
<evidence type="ECO:0000259" key="6">
    <source>
        <dbReference type="Pfam" id="PF02492"/>
    </source>
</evidence>
<organism evidence="8 9">
    <name type="scientific">Marinicrinis lubricantis</name>
    <dbReference type="NCBI Taxonomy" id="2086470"/>
    <lineage>
        <taxon>Bacteria</taxon>
        <taxon>Bacillati</taxon>
        <taxon>Bacillota</taxon>
        <taxon>Bacilli</taxon>
        <taxon>Bacillales</taxon>
        <taxon>Paenibacillaceae</taxon>
    </lineage>
</organism>
<feature type="domain" description="CobW C-terminal" evidence="7">
    <location>
        <begin position="247"/>
        <end position="329"/>
    </location>
</feature>
<dbReference type="Gene3D" id="3.30.1220.10">
    <property type="entry name" value="CobW-like, C-terminal domain"/>
    <property type="match status" value="1"/>
</dbReference>
<evidence type="ECO:0000259" key="7">
    <source>
        <dbReference type="Pfam" id="PF07683"/>
    </source>
</evidence>
<evidence type="ECO:0000256" key="1">
    <source>
        <dbReference type="ARBA" id="ARBA00022741"/>
    </source>
</evidence>
<accession>A0ABW1IJH7</accession>
<evidence type="ECO:0000313" key="8">
    <source>
        <dbReference type="EMBL" id="MFC5985201.1"/>
    </source>
</evidence>
<dbReference type="Pfam" id="PF02492">
    <property type="entry name" value="cobW"/>
    <property type="match status" value="1"/>
</dbReference>
<dbReference type="InterPro" id="IPR051316">
    <property type="entry name" value="Zinc-reg_GTPase_activator"/>
</dbReference>
<dbReference type="SUPFAM" id="SSF90002">
    <property type="entry name" value="Hypothetical protein YjiA, C-terminal domain"/>
    <property type="match status" value="1"/>
</dbReference>
<dbReference type="EMBL" id="JBHSQV010000010">
    <property type="protein sequence ID" value="MFC5985201.1"/>
    <property type="molecule type" value="Genomic_DNA"/>
</dbReference>
<evidence type="ECO:0000256" key="3">
    <source>
        <dbReference type="ARBA" id="ARBA00023186"/>
    </source>
</evidence>
<comment type="similarity">
    <text evidence="4">Belongs to the SIMIBI class G3E GTPase family. ZNG1 subfamily.</text>
</comment>
<evidence type="ECO:0000256" key="5">
    <source>
        <dbReference type="ARBA" id="ARBA00049117"/>
    </source>
</evidence>
<evidence type="ECO:0000256" key="2">
    <source>
        <dbReference type="ARBA" id="ARBA00022801"/>
    </source>
</evidence>
<dbReference type="InterPro" id="IPR011629">
    <property type="entry name" value="CobW-like_C"/>
</dbReference>